<name>A0A5J5GQK5_9RHOB</name>
<dbReference type="Pfam" id="PF00589">
    <property type="entry name" value="Phage_integrase"/>
    <property type="match status" value="1"/>
</dbReference>
<protein>
    <submittedName>
        <fullName evidence="6">Tyrosine-type recombinase/integrase</fullName>
    </submittedName>
</protein>
<comment type="caution">
    <text evidence="6">The sequence shown here is derived from an EMBL/GenBank/DDBJ whole genome shotgun (WGS) entry which is preliminary data.</text>
</comment>
<evidence type="ECO:0000313" key="7">
    <source>
        <dbReference type="Proteomes" id="UP000326554"/>
    </source>
</evidence>
<sequence length="374" mass="43028">MGCVAASGYHAGRRDPHGGGARAVTRGSKPYLSRKVIRGRRRVFFRKTWLENGKRRERYVEIQHPEDSPEFDREYWKLRSGQSERLKPGRATHTYGELIRSYRRSSAYLTRAPATRKKYDDVLEALLEKNATKDVRKTTRSQVRAIHEKYAATPRKADWQIQVIKLLFNFAIQELDWPMTNPAAGISLFGTSKEHEPWPEWLQKAYDNAAQARDDVHGQRALIARHLGCGTGQRPSDLVSMEWDHFDGEYMAVVQDKTKTRLWVYCPTFLRNFLESVPRTGRFILAKNLTEPLTYWQMASAFQKVRGALGHKAESYVMHGWRFTAATELAEAGCSDAEIQSVTGHKSLAMVQKYRGRAQQKLLSRTAQQRRQRG</sequence>
<dbReference type="PANTHER" id="PTHR30629">
    <property type="entry name" value="PROPHAGE INTEGRASE"/>
    <property type="match status" value="1"/>
</dbReference>
<dbReference type="GO" id="GO:0003677">
    <property type="term" value="F:DNA binding"/>
    <property type="evidence" value="ECO:0007669"/>
    <property type="project" value="InterPro"/>
</dbReference>
<dbReference type="InterPro" id="IPR050808">
    <property type="entry name" value="Phage_Integrase"/>
</dbReference>
<keyword evidence="3" id="KW-0233">DNA recombination</keyword>
<dbReference type="Proteomes" id="UP000326554">
    <property type="component" value="Unassembled WGS sequence"/>
</dbReference>
<dbReference type="GO" id="GO:0006310">
    <property type="term" value="P:DNA recombination"/>
    <property type="evidence" value="ECO:0007669"/>
    <property type="project" value="UniProtKB-KW"/>
</dbReference>
<keyword evidence="2" id="KW-0229">DNA integration</keyword>
<evidence type="ECO:0000313" key="6">
    <source>
        <dbReference type="EMBL" id="KAA9010355.1"/>
    </source>
</evidence>
<feature type="region of interest" description="Disordered" evidence="4">
    <location>
        <begin position="1"/>
        <end position="26"/>
    </location>
</feature>
<dbReference type="InterPro" id="IPR013762">
    <property type="entry name" value="Integrase-like_cat_sf"/>
</dbReference>
<dbReference type="InterPro" id="IPR002104">
    <property type="entry name" value="Integrase_catalytic"/>
</dbReference>
<dbReference type="Gene3D" id="1.10.443.10">
    <property type="entry name" value="Intergrase catalytic core"/>
    <property type="match status" value="1"/>
</dbReference>
<dbReference type="PROSITE" id="PS51898">
    <property type="entry name" value="TYR_RECOMBINASE"/>
    <property type="match status" value="1"/>
</dbReference>
<evidence type="ECO:0000256" key="2">
    <source>
        <dbReference type="ARBA" id="ARBA00022908"/>
    </source>
</evidence>
<dbReference type="AlphaFoldDB" id="A0A5J5GQK5"/>
<dbReference type="EMBL" id="VYQE01000001">
    <property type="protein sequence ID" value="KAA9010355.1"/>
    <property type="molecule type" value="Genomic_DNA"/>
</dbReference>
<dbReference type="PANTHER" id="PTHR30629:SF2">
    <property type="entry name" value="PROPHAGE INTEGRASE INTS-RELATED"/>
    <property type="match status" value="1"/>
</dbReference>
<feature type="domain" description="Tyr recombinase" evidence="5">
    <location>
        <begin position="197"/>
        <end position="367"/>
    </location>
</feature>
<organism evidence="6 7">
    <name type="scientific">Histidinibacterium aquaticum</name>
    <dbReference type="NCBI Taxonomy" id="2613962"/>
    <lineage>
        <taxon>Bacteria</taxon>
        <taxon>Pseudomonadati</taxon>
        <taxon>Pseudomonadota</taxon>
        <taxon>Alphaproteobacteria</taxon>
        <taxon>Rhodobacterales</taxon>
        <taxon>Paracoccaceae</taxon>
        <taxon>Histidinibacterium</taxon>
    </lineage>
</organism>
<evidence type="ECO:0000256" key="1">
    <source>
        <dbReference type="ARBA" id="ARBA00008857"/>
    </source>
</evidence>
<gene>
    <name evidence="6" type="ORF">F3S47_03675</name>
</gene>
<dbReference type="GO" id="GO:0015074">
    <property type="term" value="P:DNA integration"/>
    <property type="evidence" value="ECO:0007669"/>
    <property type="project" value="UniProtKB-KW"/>
</dbReference>
<evidence type="ECO:0000256" key="4">
    <source>
        <dbReference type="SAM" id="MobiDB-lite"/>
    </source>
</evidence>
<keyword evidence="7" id="KW-1185">Reference proteome</keyword>
<reference evidence="6 7" key="1">
    <citation type="submission" date="2019-09" db="EMBL/GenBank/DDBJ databases">
        <authorList>
            <person name="Park J.-S."/>
            <person name="Choi H.-J."/>
        </authorList>
    </citation>
    <scope>NUCLEOTIDE SEQUENCE [LARGE SCALE GENOMIC DNA]</scope>
    <source>
        <strain evidence="6 7">176SS1-4</strain>
    </source>
</reference>
<dbReference type="SUPFAM" id="SSF56349">
    <property type="entry name" value="DNA breaking-rejoining enzymes"/>
    <property type="match status" value="1"/>
</dbReference>
<comment type="similarity">
    <text evidence="1">Belongs to the 'phage' integrase family.</text>
</comment>
<dbReference type="InterPro" id="IPR011010">
    <property type="entry name" value="DNA_brk_join_enz"/>
</dbReference>
<accession>A0A5J5GQK5</accession>
<proteinExistence type="inferred from homology"/>
<evidence type="ECO:0000259" key="5">
    <source>
        <dbReference type="PROSITE" id="PS51898"/>
    </source>
</evidence>
<evidence type="ECO:0000256" key="3">
    <source>
        <dbReference type="ARBA" id="ARBA00023172"/>
    </source>
</evidence>